<dbReference type="InterPro" id="IPR003099">
    <property type="entry name" value="Prephen_DH"/>
</dbReference>
<dbReference type="Proteomes" id="UP001154265">
    <property type="component" value="Unassembled WGS sequence"/>
</dbReference>
<comment type="similarity">
    <text evidence="1">Belongs to the prephenate/arogenate dehydrogenase family.</text>
</comment>
<evidence type="ECO:0000256" key="1">
    <source>
        <dbReference type="ARBA" id="ARBA00007964"/>
    </source>
</evidence>
<dbReference type="Pfam" id="PF20463">
    <property type="entry name" value="PDH_C"/>
    <property type="match status" value="1"/>
</dbReference>
<gene>
    <name evidence="4" type="ORF">L3556_02255</name>
</gene>
<dbReference type="Gene3D" id="3.40.50.720">
    <property type="entry name" value="NAD(P)-binding Rossmann-like Domain"/>
    <property type="match status" value="1"/>
</dbReference>
<dbReference type="RefSeq" id="WP_277865678.1">
    <property type="nucleotide sequence ID" value="NZ_JAKKUT010000001.1"/>
</dbReference>
<dbReference type="InterPro" id="IPR046826">
    <property type="entry name" value="PDH_N"/>
</dbReference>
<keyword evidence="5" id="KW-1185">Reference proteome</keyword>
<keyword evidence="2" id="KW-0560">Oxidoreductase</keyword>
<dbReference type="NCBIfam" id="NF005650">
    <property type="entry name" value="PRK07417.1"/>
    <property type="match status" value="1"/>
</dbReference>
<dbReference type="InterPro" id="IPR036291">
    <property type="entry name" value="NAD(P)-bd_dom_sf"/>
</dbReference>
<dbReference type="SUPFAM" id="SSF48179">
    <property type="entry name" value="6-phosphogluconate dehydrogenase C-terminal domain-like"/>
    <property type="match status" value="1"/>
</dbReference>
<organism evidence="4 5">
    <name type="scientific">Candidatus Synechococcus calcipolaris G9</name>
    <dbReference type="NCBI Taxonomy" id="1497997"/>
    <lineage>
        <taxon>Bacteria</taxon>
        <taxon>Bacillati</taxon>
        <taxon>Cyanobacteriota</taxon>
        <taxon>Cyanophyceae</taxon>
        <taxon>Synechococcales</taxon>
        <taxon>Synechococcaceae</taxon>
        <taxon>Synechococcus</taxon>
    </lineage>
</organism>
<dbReference type="InterPro" id="IPR046825">
    <property type="entry name" value="PDH_C"/>
</dbReference>
<dbReference type="InterPro" id="IPR008927">
    <property type="entry name" value="6-PGluconate_DH-like_C_sf"/>
</dbReference>
<reference evidence="4" key="1">
    <citation type="journal article" date="2022" name="Genome Biol. Evol.">
        <title>A New Gene Family Diagnostic for Intracellular Biomineralization of Amorphous Ca Carbonates by Cyanobacteria.</title>
        <authorList>
            <person name="Benzerara K."/>
            <person name="Duprat E."/>
            <person name="Bitard-Feildel T."/>
            <person name="Caumes G."/>
            <person name="Cassier-Chauvat C."/>
            <person name="Chauvat F."/>
            <person name="Dezi M."/>
            <person name="Diop S.I."/>
            <person name="Gaschignard G."/>
            <person name="Gorgen S."/>
            <person name="Gugger M."/>
            <person name="Lopez-Garcia P."/>
            <person name="Millet M."/>
            <person name="Skouri-Panet F."/>
            <person name="Moreira D."/>
            <person name="Callebaut I."/>
        </authorList>
    </citation>
    <scope>NUCLEOTIDE SEQUENCE</scope>
    <source>
        <strain evidence="4">G9</strain>
    </source>
</reference>
<name>A0ABT6EXC8_9SYNE</name>
<dbReference type="EMBL" id="JAKKUT010000001">
    <property type="protein sequence ID" value="MDG2989763.1"/>
    <property type="molecule type" value="Genomic_DNA"/>
</dbReference>
<evidence type="ECO:0000259" key="3">
    <source>
        <dbReference type="PROSITE" id="PS51176"/>
    </source>
</evidence>
<dbReference type="PANTHER" id="PTHR21363:SF0">
    <property type="entry name" value="PREPHENATE DEHYDROGENASE [NADP(+)]"/>
    <property type="match status" value="1"/>
</dbReference>
<protein>
    <submittedName>
        <fullName evidence="4">Prephenate/arogenate dehydrogenase</fullName>
    </submittedName>
</protein>
<dbReference type="InterPro" id="IPR050812">
    <property type="entry name" value="Preph/Arog_dehydrog"/>
</dbReference>
<reference evidence="4" key="2">
    <citation type="submission" date="2022-01" db="EMBL/GenBank/DDBJ databases">
        <authorList>
            <person name="Zivanovic Y."/>
            <person name="Moreira D."/>
            <person name="Lopez-Garcia P."/>
        </authorList>
    </citation>
    <scope>NUCLEOTIDE SEQUENCE</scope>
    <source>
        <strain evidence="4">G9</strain>
    </source>
</reference>
<proteinExistence type="inferred from homology"/>
<evidence type="ECO:0000256" key="2">
    <source>
        <dbReference type="ARBA" id="ARBA00023002"/>
    </source>
</evidence>
<dbReference type="PANTHER" id="PTHR21363">
    <property type="entry name" value="PREPHENATE DEHYDROGENASE"/>
    <property type="match status" value="1"/>
</dbReference>
<evidence type="ECO:0000313" key="5">
    <source>
        <dbReference type="Proteomes" id="UP001154265"/>
    </source>
</evidence>
<sequence>MDIGIVGLGLMGGSLGLDFRALGHRVLGVSRRSQTWQRALERGAIDAGSTDLGILSSSEVVFLCPPLGQMVSLARQIIPHLNANAILTDIGSVKGAIVPPLEQLWPHYVGGHPMAGTAETGIEAAQHHLFANCPYVLTPTERTNPADVETLATLITSLGSRLYRTTPETHDLAVAWISHLPVMVSSALILACANGGDRDIYELAQDLASSGFRDTSRVGGGNPELGQMMAQFNQGALLGCLKTYRRSLEDLILQIEAEAWDDLRDRLAMAQRERRQFDLD</sequence>
<feature type="domain" description="Prephenate/arogenate dehydrogenase" evidence="3">
    <location>
        <begin position="1"/>
        <end position="280"/>
    </location>
</feature>
<dbReference type="Gene3D" id="1.10.3660.10">
    <property type="entry name" value="6-phosphogluconate dehydrogenase C-terminal like domain"/>
    <property type="match status" value="1"/>
</dbReference>
<dbReference type="SUPFAM" id="SSF51735">
    <property type="entry name" value="NAD(P)-binding Rossmann-fold domains"/>
    <property type="match status" value="1"/>
</dbReference>
<dbReference type="PROSITE" id="PS51176">
    <property type="entry name" value="PDH_ADH"/>
    <property type="match status" value="1"/>
</dbReference>
<comment type="caution">
    <text evidence="4">The sequence shown here is derived from an EMBL/GenBank/DDBJ whole genome shotgun (WGS) entry which is preliminary data.</text>
</comment>
<evidence type="ECO:0000313" key="4">
    <source>
        <dbReference type="EMBL" id="MDG2989763.1"/>
    </source>
</evidence>
<dbReference type="Pfam" id="PF02153">
    <property type="entry name" value="PDH_N"/>
    <property type="match status" value="1"/>
</dbReference>
<accession>A0ABT6EXC8</accession>